<name>A0A8K0GBE7_IGNLU</name>
<keyword evidence="1" id="KW-0732">Signal</keyword>
<proteinExistence type="predicted"/>
<reference evidence="2" key="1">
    <citation type="submission" date="2019-08" db="EMBL/GenBank/DDBJ databases">
        <title>The genome of the North American firefly Photinus pyralis.</title>
        <authorList>
            <consortium name="Photinus pyralis genome working group"/>
            <person name="Fallon T.R."/>
            <person name="Sander Lower S.E."/>
            <person name="Weng J.-K."/>
        </authorList>
    </citation>
    <scope>NUCLEOTIDE SEQUENCE</scope>
    <source>
        <strain evidence="2">TRF0915ILg1</strain>
        <tissue evidence="2">Whole body</tissue>
    </source>
</reference>
<dbReference type="Pfam" id="PF01395">
    <property type="entry name" value="PBP_GOBP"/>
    <property type="match status" value="1"/>
</dbReference>
<dbReference type="Gene3D" id="1.10.238.20">
    <property type="entry name" value="Pheromone/general odorant binding protein domain"/>
    <property type="match status" value="1"/>
</dbReference>
<dbReference type="InterPro" id="IPR036728">
    <property type="entry name" value="PBP_GOBP_sf"/>
</dbReference>
<protein>
    <submittedName>
        <fullName evidence="2">Uncharacterized protein</fullName>
    </submittedName>
</protein>
<dbReference type="EMBL" id="VTPC01008580">
    <property type="protein sequence ID" value="KAF2892696.1"/>
    <property type="molecule type" value="Genomic_DNA"/>
</dbReference>
<organism evidence="2 3">
    <name type="scientific">Ignelater luminosus</name>
    <name type="common">Cucubano</name>
    <name type="synonym">Pyrophorus luminosus</name>
    <dbReference type="NCBI Taxonomy" id="2038154"/>
    <lineage>
        <taxon>Eukaryota</taxon>
        <taxon>Metazoa</taxon>
        <taxon>Ecdysozoa</taxon>
        <taxon>Arthropoda</taxon>
        <taxon>Hexapoda</taxon>
        <taxon>Insecta</taxon>
        <taxon>Pterygota</taxon>
        <taxon>Neoptera</taxon>
        <taxon>Endopterygota</taxon>
        <taxon>Coleoptera</taxon>
        <taxon>Polyphaga</taxon>
        <taxon>Elateriformia</taxon>
        <taxon>Elateroidea</taxon>
        <taxon>Elateridae</taxon>
        <taxon>Agrypninae</taxon>
        <taxon>Pyrophorini</taxon>
        <taxon>Ignelater</taxon>
    </lineage>
</organism>
<keyword evidence="3" id="KW-1185">Reference proteome</keyword>
<gene>
    <name evidence="2" type="ORF">ILUMI_13479</name>
</gene>
<dbReference type="InterPro" id="IPR006170">
    <property type="entry name" value="PBP/GOBP"/>
</dbReference>
<evidence type="ECO:0000313" key="2">
    <source>
        <dbReference type="EMBL" id="KAF2892696.1"/>
    </source>
</evidence>
<dbReference type="GO" id="GO:0005549">
    <property type="term" value="F:odorant binding"/>
    <property type="evidence" value="ECO:0007669"/>
    <property type="project" value="InterPro"/>
</dbReference>
<dbReference type="AlphaFoldDB" id="A0A8K0GBE7"/>
<feature type="signal peptide" evidence="1">
    <location>
        <begin position="1"/>
        <end position="16"/>
    </location>
</feature>
<evidence type="ECO:0000313" key="3">
    <source>
        <dbReference type="Proteomes" id="UP000801492"/>
    </source>
</evidence>
<sequence length="127" mass="14469">MERVVKYFLFLTIVAAFPEMDLPLQEWKKLVQPYTPECIDQSTQQLLDNFWNHGEVSDNAGFKCALKCIATKLDILSSEGNINISNVQKFHGVTEEVARLCAQTTEVDPCQIIYNLIGCCCRMMTEE</sequence>
<accession>A0A8K0GBE7</accession>
<dbReference type="SUPFAM" id="SSF47565">
    <property type="entry name" value="Insect pheromone/odorant-binding proteins"/>
    <property type="match status" value="1"/>
</dbReference>
<evidence type="ECO:0000256" key="1">
    <source>
        <dbReference type="SAM" id="SignalP"/>
    </source>
</evidence>
<feature type="chain" id="PRO_5035455008" evidence="1">
    <location>
        <begin position="17"/>
        <end position="127"/>
    </location>
</feature>
<dbReference type="OrthoDB" id="8194670at2759"/>
<dbReference type="CDD" id="cd23992">
    <property type="entry name" value="PBP_GOBP"/>
    <property type="match status" value="1"/>
</dbReference>
<comment type="caution">
    <text evidence="2">The sequence shown here is derived from an EMBL/GenBank/DDBJ whole genome shotgun (WGS) entry which is preliminary data.</text>
</comment>
<dbReference type="Proteomes" id="UP000801492">
    <property type="component" value="Unassembled WGS sequence"/>
</dbReference>